<dbReference type="AlphaFoldDB" id="A0A350P656"/>
<sequence length="97" mass="11353">MADVKQVKRLKSGRLSYRGQTFPGFNQQVRTKGEKKKFKVLAKKGDQVKVVRYGDPNMSIKKDQPDRRKSFRARHNCDAVEKKKDVFAASYWSCKNW</sequence>
<gene>
    <name evidence="1" type="ORF">DCW74_13680</name>
</gene>
<accession>A0A350P656</accession>
<evidence type="ECO:0000313" key="1">
    <source>
        <dbReference type="EMBL" id="HAW76773.1"/>
    </source>
</evidence>
<reference evidence="1 2" key="1">
    <citation type="journal article" date="2018" name="Nat. Biotechnol.">
        <title>A standardized bacterial taxonomy based on genome phylogeny substantially revises the tree of life.</title>
        <authorList>
            <person name="Parks D.H."/>
            <person name="Chuvochina M."/>
            <person name="Waite D.W."/>
            <person name="Rinke C."/>
            <person name="Skarshewski A."/>
            <person name="Chaumeil P.A."/>
            <person name="Hugenholtz P."/>
        </authorList>
    </citation>
    <scope>NUCLEOTIDE SEQUENCE [LARGE SCALE GENOMIC DNA]</scope>
    <source>
        <strain evidence="1">UBA11978</strain>
    </source>
</reference>
<name>A0A350P656_9ALTE</name>
<feature type="non-terminal residue" evidence="1">
    <location>
        <position position="97"/>
    </location>
</feature>
<organism evidence="1 2">
    <name type="scientific">Alteromonas australica</name>
    <dbReference type="NCBI Taxonomy" id="589873"/>
    <lineage>
        <taxon>Bacteria</taxon>
        <taxon>Pseudomonadati</taxon>
        <taxon>Pseudomonadota</taxon>
        <taxon>Gammaproteobacteria</taxon>
        <taxon>Alteromonadales</taxon>
        <taxon>Alteromonadaceae</taxon>
        <taxon>Alteromonas/Salinimonas group</taxon>
        <taxon>Alteromonas</taxon>
    </lineage>
</organism>
<comment type="caution">
    <text evidence="1">The sequence shown here is derived from an EMBL/GenBank/DDBJ whole genome shotgun (WGS) entry which is preliminary data.</text>
</comment>
<proteinExistence type="predicted"/>
<dbReference type="EMBL" id="DNAN01000487">
    <property type="protein sequence ID" value="HAW76773.1"/>
    <property type="molecule type" value="Genomic_DNA"/>
</dbReference>
<evidence type="ECO:0000313" key="2">
    <source>
        <dbReference type="Proteomes" id="UP000263517"/>
    </source>
</evidence>
<dbReference type="Proteomes" id="UP000263517">
    <property type="component" value="Unassembled WGS sequence"/>
</dbReference>
<protein>
    <submittedName>
        <fullName evidence="1">Uncharacterized protein</fullName>
    </submittedName>
</protein>